<evidence type="ECO:0000259" key="1">
    <source>
        <dbReference type="Pfam" id="PF13612"/>
    </source>
</evidence>
<keyword evidence="3" id="KW-1185">Reference proteome</keyword>
<gene>
    <name evidence="2" type="ORF">T231_15110</name>
</gene>
<dbReference type="EMBL" id="AYYD01001235">
    <property type="protein sequence ID" value="ETK07912.1"/>
    <property type="molecule type" value="Genomic_DNA"/>
</dbReference>
<accession>W2CN98</accession>
<dbReference type="AlphaFoldDB" id="W2CN98"/>
<protein>
    <recommendedName>
        <fullName evidence="1">Transposase DDE domain-containing protein</fullName>
    </recommendedName>
</protein>
<dbReference type="Pfam" id="PF13612">
    <property type="entry name" value="DDE_Tnp_1_3"/>
    <property type="match status" value="1"/>
</dbReference>
<feature type="domain" description="Transposase DDE" evidence="1">
    <location>
        <begin position="110"/>
        <end position="183"/>
    </location>
</feature>
<evidence type="ECO:0000313" key="2">
    <source>
        <dbReference type="EMBL" id="ETK07912.1"/>
    </source>
</evidence>
<comment type="caution">
    <text evidence="2">The sequence shown here is derived from an EMBL/GenBank/DDBJ whole genome shotgun (WGS) entry which is preliminary data.</text>
</comment>
<reference evidence="2 3" key="1">
    <citation type="submission" date="2013-11" db="EMBL/GenBank/DDBJ databases">
        <title>Single cell genomics of uncultured Tannerella BU063 (oral taxon 286).</title>
        <authorList>
            <person name="Beall C.J."/>
            <person name="Campbell A.G."/>
            <person name="Griffen A.L."/>
            <person name="Podar M."/>
            <person name="Leys E.J."/>
        </authorList>
    </citation>
    <scope>NUCLEOTIDE SEQUENCE [LARGE SCALE GENOMIC DNA]</scope>
    <source>
        <strain evidence="2">Cell 6/7/9</strain>
    </source>
</reference>
<organism evidence="2 3">
    <name type="scientific">Tannerella sp. oral taxon BU063 isolate Cell 6/7/9</name>
    <dbReference type="NCBI Taxonomy" id="1411021"/>
    <lineage>
        <taxon>Bacteria</taxon>
        <taxon>Pseudomonadati</taxon>
        <taxon>Bacteroidota</taxon>
        <taxon>Bacteroidia</taxon>
        <taxon>Bacteroidales</taxon>
        <taxon>Tannerellaceae</taxon>
        <taxon>Tannerella</taxon>
    </lineage>
</organism>
<dbReference type="InterPro" id="IPR025668">
    <property type="entry name" value="Tnp_DDE_dom"/>
</dbReference>
<name>W2CN98_9BACT</name>
<dbReference type="Proteomes" id="UP000018874">
    <property type="component" value="Unassembled WGS sequence"/>
</dbReference>
<sequence length="212" mass="24791">MISTNKTVEIYYLVDEFLKEYDAVIKSHSLEEGAPKKRRNRKFTMSGSEVMTILILFHFSSFRDLKHFYLFVRSHMKSDFPHTVSYNRFVELERKVCIPLAVFLKMKALGQCAGISFIDSTPIRSCHIKREKQHKTFKEFARKGKSTLGWFYGFKLHLIINDKGELLGFSSDSGQCRRQNPLETHGLPQTDLREALRRQGLYLERPLRTALH</sequence>
<evidence type="ECO:0000313" key="3">
    <source>
        <dbReference type="Proteomes" id="UP000018874"/>
    </source>
</evidence>
<proteinExistence type="predicted"/>